<keyword evidence="8" id="KW-0131">Cell cycle</keyword>
<comment type="caution">
    <text evidence="10">The sequence shown here is derived from an EMBL/GenBank/DDBJ whole genome shotgun (WGS) entry which is preliminary data.</text>
</comment>
<evidence type="ECO:0000256" key="3">
    <source>
        <dbReference type="ARBA" id="ARBA00022454"/>
    </source>
</evidence>
<evidence type="ECO:0000256" key="8">
    <source>
        <dbReference type="ARBA" id="ARBA00023306"/>
    </source>
</evidence>
<dbReference type="Pfam" id="PF03980">
    <property type="entry name" value="Nnf1"/>
    <property type="match status" value="1"/>
</dbReference>
<name>A0A835ZD71_9STRA</name>
<keyword evidence="3" id="KW-0158">Chromosome</keyword>
<proteinExistence type="predicted"/>
<evidence type="ECO:0000256" key="9">
    <source>
        <dbReference type="ARBA" id="ARBA00023328"/>
    </source>
</evidence>
<evidence type="ECO:0000256" key="1">
    <source>
        <dbReference type="ARBA" id="ARBA00004123"/>
    </source>
</evidence>
<protein>
    <submittedName>
        <fullName evidence="10">Uncharacterized protein</fullName>
    </submittedName>
</protein>
<reference evidence="10" key="1">
    <citation type="submission" date="2021-02" db="EMBL/GenBank/DDBJ databases">
        <title>First Annotated Genome of the Yellow-green Alga Tribonema minus.</title>
        <authorList>
            <person name="Mahan K.M."/>
        </authorList>
    </citation>
    <scope>NUCLEOTIDE SEQUENCE</scope>
    <source>
        <strain evidence="10">UTEX B ZZ1240</strain>
    </source>
</reference>
<evidence type="ECO:0000313" key="10">
    <source>
        <dbReference type="EMBL" id="KAG5190199.1"/>
    </source>
</evidence>
<evidence type="ECO:0000256" key="7">
    <source>
        <dbReference type="ARBA" id="ARBA00023242"/>
    </source>
</evidence>
<dbReference type="GO" id="GO:0000444">
    <property type="term" value="C:MIS12/MIND type complex"/>
    <property type="evidence" value="ECO:0007669"/>
    <property type="project" value="InterPro"/>
</dbReference>
<dbReference type="Proteomes" id="UP000664859">
    <property type="component" value="Unassembled WGS sequence"/>
</dbReference>
<keyword evidence="9" id="KW-0137">Centromere</keyword>
<evidence type="ECO:0000256" key="6">
    <source>
        <dbReference type="ARBA" id="ARBA00022838"/>
    </source>
</evidence>
<evidence type="ECO:0000256" key="4">
    <source>
        <dbReference type="ARBA" id="ARBA00022618"/>
    </source>
</evidence>
<keyword evidence="4" id="KW-0132">Cell division</keyword>
<accession>A0A835ZD71</accession>
<organism evidence="10 11">
    <name type="scientific">Tribonema minus</name>
    <dbReference type="NCBI Taxonomy" id="303371"/>
    <lineage>
        <taxon>Eukaryota</taxon>
        <taxon>Sar</taxon>
        <taxon>Stramenopiles</taxon>
        <taxon>Ochrophyta</taxon>
        <taxon>PX clade</taxon>
        <taxon>Xanthophyceae</taxon>
        <taxon>Tribonematales</taxon>
        <taxon>Tribonemataceae</taxon>
        <taxon>Tribonema</taxon>
    </lineage>
</organism>
<dbReference type="GO" id="GO:0005634">
    <property type="term" value="C:nucleus"/>
    <property type="evidence" value="ECO:0007669"/>
    <property type="project" value="UniProtKB-SubCell"/>
</dbReference>
<dbReference type="InterPro" id="IPR007128">
    <property type="entry name" value="PMF1/Nnf1"/>
</dbReference>
<evidence type="ECO:0000256" key="5">
    <source>
        <dbReference type="ARBA" id="ARBA00022776"/>
    </source>
</evidence>
<sequence>MKGEGLKRRFTKRDGSNLIEAVGLDADTLGEEVLGHWVRQAEDKFESLCFEKGVQRKLAALDASADAAAAAAPAPQLTAALRPQQQQLAQTQSSNGEMLPLPGVSAREAVRAAIMEVKLTERQRLAQQGFHACVPPLRRSPAALTTATAAAHAETSKWRRSAAFSTARSGQFVAAAEAQAQAEVVACSALLDGAQRRLEDVAGVAADLQAANEAAAAAEQQQQR</sequence>
<keyword evidence="11" id="KW-1185">Reference proteome</keyword>
<keyword evidence="6" id="KW-0995">Kinetochore</keyword>
<dbReference type="GO" id="GO:0051301">
    <property type="term" value="P:cell division"/>
    <property type="evidence" value="ECO:0007669"/>
    <property type="project" value="UniProtKB-KW"/>
</dbReference>
<evidence type="ECO:0000313" key="11">
    <source>
        <dbReference type="Proteomes" id="UP000664859"/>
    </source>
</evidence>
<dbReference type="EMBL" id="JAFCMP010000037">
    <property type="protein sequence ID" value="KAG5190199.1"/>
    <property type="molecule type" value="Genomic_DNA"/>
</dbReference>
<evidence type="ECO:0000256" key="2">
    <source>
        <dbReference type="ARBA" id="ARBA00004629"/>
    </source>
</evidence>
<gene>
    <name evidence="10" type="ORF">JKP88DRAFT_352774</name>
</gene>
<keyword evidence="7" id="KW-0539">Nucleus</keyword>
<dbReference type="AlphaFoldDB" id="A0A835ZD71"/>
<comment type="subcellular location">
    <subcellularLocation>
        <location evidence="2">Chromosome</location>
        <location evidence="2">Centromere</location>
        <location evidence="2">Kinetochore</location>
    </subcellularLocation>
    <subcellularLocation>
        <location evidence="1">Nucleus</location>
    </subcellularLocation>
</comment>
<keyword evidence="5" id="KW-0498">Mitosis</keyword>